<gene>
    <name evidence="2" type="ORF">K431DRAFT_300087</name>
</gene>
<accession>A0A9P4QHV9</accession>
<feature type="region of interest" description="Disordered" evidence="1">
    <location>
        <begin position="67"/>
        <end position="133"/>
    </location>
</feature>
<comment type="caution">
    <text evidence="2">The sequence shown here is derived from an EMBL/GenBank/DDBJ whole genome shotgun (WGS) entry which is preliminary data.</text>
</comment>
<evidence type="ECO:0000256" key="1">
    <source>
        <dbReference type="SAM" id="MobiDB-lite"/>
    </source>
</evidence>
<dbReference type="AlphaFoldDB" id="A0A9P4QHV9"/>
<feature type="compositionally biased region" description="Basic and acidic residues" evidence="1">
    <location>
        <begin position="93"/>
        <end position="103"/>
    </location>
</feature>
<proteinExistence type="predicted"/>
<feature type="compositionally biased region" description="Basic and acidic residues" evidence="1">
    <location>
        <begin position="217"/>
        <end position="237"/>
    </location>
</feature>
<dbReference type="Proteomes" id="UP000799441">
    <property type="component" value="Unassembled WGS sequence"/>
</dbReference>
<feature type="compositionally biased region" description="Polar residues" evidence="1">
    <location>
        <begin position="107"/>
        <end position="118"/>
    </location>
</feature>
<feature type="region of interest" description="Disordered" evidence="1">
    <location>
        <begin position="1"/>
        <end position="44"/>
    </location>
</feature>
<evidence type="ECO:0000313" key="2">
    <source>
        <dbReference type="EMBL" id="KAF2725171.1"/>
    </source>
</evidence>
<name>A0A9P4QHV9_9PEZI</name>
<protein>
    <recommendedName>
        <fullName evidence="4">WW domain-containing protein</fullName>
    </recommendedName>
</protein>
<feature type="region of interest" description="Disordered" evidence="1">
    <location>
        <begin position="212"/>
        <end position="252"/>
    </location>
</feature>
<feature type="region of interest" description="Disordered" evidence="1">
    <location>
        <begin position="178"/>
        <end position="198"/>
    </location>
</feature>
<evidence type="ECO:0000313" key="3">
    <source>
        <dbReference type="Proteomes" id="UP000799441"/>
    </source>
</evidence>
<keyword evidence="3" id="KW-1185">Reference proteome</keyword>
<dbReference type="OrthoDB" id="2444812at2759"/>
<organism evidence="2 3">
    <name type="scientific">Polychaeton citri CBS 116435</name>
    <dbReference type="NCBI Taxonomy" id="1314669"/>
    <lineage>
        <taxon>Eukaryota</taxon>
        <taxon>Fungi</taxon>
        <taxon>Dikarya</taxon>
        <taxon>Ascomycota</taxon>
        <taxon>Pezizomycotina</taxon>
        <taxon>Dothideomycetes</taxon>
        <taxon>Dothideomycetidae</taxon>
        <taxon>Capnodiales</taxon>
        <taxon>Capnodiaceae</taxon>
        <taxon>Polychaeton</taxon>
    </lineage>
</organism>
<sequence>MSEGYNVKGTAERVESDAVAIAAPADPQIERDDHSKASPAKDQAHNWCACPVDVADLSKGVYYARKDTGESSWEEPNEPYWVGYDPTTQSWTELRDPNKKDEGATTEPPTASANSEYQGYNPKIHGSYDPNAPYAKWHEAKHNVEDGVIPDASVLDFGEQTPGDSYEVAGAFNRFTGAFQSEDQSTERHSDQAKSGRQMNAYFDVDEAANAHGGKSLRAERQNRKLSKQELAEMKARRAEKKRRKRTEWLKS</sequence>
<evidence type="ECO:0008006" key="4">
    <source>
        <dbReference type="Google" id="ProtNLM"/>
    </source>
</evidence>
<feature type="compositionally biased region" description="Basic and acidic residues" evidence="1">
    <location>
        <begin position="185"/>
        <end position="194"/>
    </location>
</feature>
<reference evidence="2" key="1">
    <citation type="journal article" date="2020" name="Stud. Mycol.">
        <title>101 Dothideomycetes genomes: a test case for predicting lifestyles and emergence of pathogens.</title>
        <authorList>
            <person name="Haridas S."/>
            <person name="Albert R."/>
            <person name="Binder M."/>
            <person name="Bloem J."/>
            <person name="Labutti K."/>
            <person name="Salamov A."/>
            <person name="Andreopoulos B."/>
            <person name="Baker S."/>
            <person name="Barry K."/>
            <person name="Bills G."/>
            <person name="Bluhm B."/>
            <person name="Cannon C."/>
            <person name="Castanera R."/>
            <person name="Culley D."/>
            <person name="Daum C."/>
            <person name="Ezra D."/>
            <person name="Gonzalez J."/>
            <person name="Henrissat B."/>
            <person name="Kuo A."/>
            <person name="Liang C."/>
            <person name="Lipzen A."/>
            <person name="Lutzoni F."/>
            <person name="Magnuson J."/>
            <person name="Mondo S."/>
            <person name="Nolan M."/>
            <person name="Ohm R."/>
            <person name="Pangilinan J."/>
            <person name="Park H.-J."/>
            <person name="Ramirez L."/>
            <person name="Alfaro M."/>
            <person name="Sun H."/>
            <person name="Tritt A."/>
            <person name="Yoshinaga Y."/>
            <person name="Zwiers L.-H."/>
            <person name="Turgeon B."/>
            <person name="Goodwin S."/>
            <person name="Spatafora J."/>
            <person name="Crous P."/>
            <person name="Grigoriev I."/>
        </authorList>
    </citation>
    <scope>NUCLEOTIDE SEQUENCE</scope>
    <source>
        <strain evidence="2">CBS 116435</strain>
    </source>
</reference>
<dbReference type="EMBL" id="MU003768">
    <property type="protein sequence ID" value="KAF2725171.1"/>
    <property type="molecule type" value="Genomic_DNA"/>
</dbReference>